<dbReference type="Proteomes" id="UP000001072">
    <property type="component" value="Unassembled WGS sequence"/>
</dbReference>
<sequence>MAQHRQQTHLTPPTTEQQPTDPLHRVYVLSCAHCDAFVSDRGMRAVLLLRPSITLFSTDGMPYNCGPLYPDSNEDINNSEQVERTCNCLTQSLGCYGCGNTIGYHIICPCSRCEDSVSKHRRAANGHRWVFHYGEVTYKERTYVLDEPGVIQPQSSYQHAPGLGRHSSQTSFILTHDERDHLQIQDLDVAKPEPSYQYESDSPEELSYESEMISISNSRRSRYIRTRRPASPREHSSIQEGDPVYWHQLVSAGERSSPIFAKSTPKITSRPAR</sequence>
<organism evidence="4">
    <name type="scientific">Melampsora larici-populina (strain 98AG31 / pathotype 3-4-7)</name>
    <name type="common">Poplar leaf rust fungus</name>
    <dbReference type="NCBI Taxonomy" id="747676"/>
    <lineage>
        <taxon>Eukaryota</taxon>
        <taxon>Fungi</taxon>
        <taxon>Dikarya</taxon>
        <taxon>Basidiomycota</taxon>
        <taxon>Pucciniomycotina</taxon>
        <taxon>Pucciniomycetes</taxon>
        <taxon>Pucciniales</taxon>
        <taxon>Melampsoraceae</taxon>
        <taxon>Melampsora</taxon>
    </lineage>
</organism>
<dbReference type="EMBL" id="GL883115">
    <property type="protein sequence ID" value="EGG04947.1"/>
    <property type="molecule type" value="Genomic_DNA"/>
</dbReference>
<dbReference type="PANTHER" id="PTHR31841:SF1">
    <property type="entry name" value="PROTEIN FAM72A-RELATED"/>
    <property type="match status" value="1"/>
</dbReference>
<proteinExistence type="inferred from homology"/>
<dbReference type="GeneID" id="18933080"/>
<reference evidence="4" key="1">
    <citation type="journal article" date="2011" name="Proc. Natl. Acad. Sci. U.S.A.">
        <title>Obligate biotrophy features unraveled by the genomic analysis of rust fungi.</title>
        <authorList>
            <person name="Duplessis S."/>
            <person name="Cuomo C.A."/>
            <person name="Lin Y.-C."/>
            <person name="Aerts A."/>
            <person name="Tisserant E."/>
            <person name="Veneault-Fourrey C."/>
            <person name="Joly D.L."/>
            <person name="Hacquard S."/>
            <person name="Amselem J."/>
            <person name="Cantarel B.L."/>
            <person name="Chiu R."/>
            <person name="Coutinho P.M."/>
            <person name="Feau N."/>
            <person name="Field M."/>
            <person name="Frey P."/>
            <person name="Gelhaye E."/>
            <person name="Goldberg J."/>
            <person name="Grabherr M.G."/>
            <person name="Kodira C.D."/>
            <person name="Kohler A."/>
            <person name="Kuees U."/>
            <person name="Lindquist E.A."/>
            <person name="Lucas S.M."/>
            <person name="Mago R."/>
            <person name="Mauceli E."/>
            <person name="Morin E."/>
            <person name="Murat C."/>
            <person name="Pangilinan J.L."/>
            <person name="Park R."/>
            <person name="Pearson M."/>
            <person name="Quesneville H."/>
            <person name="Rouhier N."/>
            <person name="Sakthikumar S."/>
            <person name="Salamov A.A."/>
            <person name="Schmutz J."/>
            <person name="Selles B."/>
            <person name="Shapiro H."/>
            <person name="Tanguay P."/>
            <person name="Tuskan G.A."/>
            <person name="Henrissat B."/>
            <person name="Van de Peer Y."/>
            <person name="Rouze P."/>
            <person name="Ellis J.G."/>
            <person name="Dodds P.N."/>
            <person name="Schein J.E."/>
            <person name="Zhong S."/>
            <person name="Hamelin R.C."/>
            <person name="Grigoriev I.V."/>
            <person name="Szabo L.J."/>
            <person name="Martin F."/>
        </authorList>
    </citation>
    <scope>NUCLEOTIDE SEQUENCE [LARGE SCALE GENOMIC DNA]</scope>
    <source>
        <strain evidence="4">98AG31 / pathotype 3-4-7</strain>
    </source>
</reference>
<dbReference type="VEuPathDB" id="FungiDB:MELLADRAFT_78213"/>
<feature type="compositionally biased region" description="Low complexity" evidence="2">
    <location>
        <begin position="8"/>
        <end position="20"/>
    </location>
</feature>
<dbReference type="AlphaFoldDB" id="F4RRK9"/>
<dbReference type="HOGENOM" id="CLU_041299_1_0_1"/>
<feature type="region of interest" description="Disordered" evidence="2">
    <location>
        <begin position="218"/>
        <end position="243"/>
    </location>
</feature>
<evidence type="ECO:0000256" key="2">
    <source>
        <dbReference type="SAM" id="MobiDB-lite"/>
    </source>
</evidence>
<evidence type="ECO:0000313" key="4">
    <source>
        <dbReference type="Proteomes" id="UP000001072"/>
    </source>
</evidence>
<protein>
    <recommendedName>
        <fullName evidence="5">FAM72 protein</fullName>
    </recommendedName>
</protein>
<dbReference type="GO" id="GO:0005829">
    <property type="term" value="C:cytosol"/>
    <property type="evidence" value="ECO:0007669"/>
    <property type="project" value="UniProtKB-ARBA"/>
</dbReference>
<gene>
    <name evidence="3" type="ORF">MELLADRAFT_78213</name>
</gene>
<evidence type="ECO:0008006" key="5">
    <source>
        <dbReference type="Google" id="ProtNLM"/>
    </source>
</evidence>
<feature type="region of interest" description="Disordered" evidence="2">
    <location>
        <begin position="1"/>
        <end position="20"/>
    </location>
</feature>
<dbReference type="eggNOG" id="ENOG502S1HA">
    <property type="taxonomic scope" value="Eukaryota"/>
</dbReference>
<dbReference type="OrthoDB" id="2526683at2759"/>
<keyword evidence="4" id="KW-1185">Reference proteome</keyword>
<dbReference type="Pfam" id="PF14976">
    <property type="entry name" value="YPEH2ZP"/>
    <property type="match status" value="1"/>
</dbReference>
<dbReference type="RefSeq" id="XP_007411700.1">
    <property type="nucleotide sequence ID" value="XM_007411638.1"/>
</dbReference>
<name>F4RRK9_MELLP</name>
<comment type="similarity">
    <text evidence="1">Belongs to the FAM72 family.</text>
</comment>
<dbReference type="InterPro" id="IPR026768">
    <property type="entry name" value="YPEH2ZP"/>
</dbReference>
<evidence type="ECO:0000256" key="1">
    <source>
        <dbReference type="ARBA" id="ARBA00006888"/>
    </source>
</evidence>
<feature type="compositionally biased region" description="Basic residues" evidence="2">
    <location>
        <begin position="219"/>
        <end position="230"/>
    </location>
</feature>
<dbReference type="PANTHER" id="PTHR31841">
    <property type="entry name" value="PROTEIN FAM72A-RELATED"/>
    <property type="match status" value="1"/>
</dbReference>
<accession>F4RRK9</accession>
<dbReference type="InParanoid" id="F4RRK9"/>
<evidence type="ECO:0000313" key="3">
    <source>
        <dbReference type="EMBL" id="EGG04947.1"/>
    </source>
</evidence>
<dbReference type="STRING" id="747676.F4RRK9"/>
<dbReference type="KEGG" id="mlr:MELLADRAFT_78213"/>